<reference evidence="2" key="1">
    <citation type="submission" date="2021-01" db="EMBL/GenBank/DDBJ databases">
        <title>Modified the classification status of verrucomicrobia.</title>
        <authorList>
            <person name="Feng X."/>
        </authorList>
    </citation>
    <scope>NUCLEOTIDE SEQUENCE</scope>
    <source>
        <strain evidence="2">KCTC 22201</strain>
    </source>
</reference>
<accession>A0A934VG49</accession>
<keyword evidence="3" id="KW-1185">Reference proteome</keyword>
<gene>
    <name evidence="2" type="ORF">JIN81_18530</name>
</gene>
<dbReference type="AlphaFoldDB" id="A0A934VG49"/>
<evidence type="ECO:0000313" key="2">
    <source>
        <dbReference type="EMBL" id="MBK1829039.1"/>
    </source>
</evidence>
<proteinExistence type="predicted"/>
<evidence type="ECO:0000313" key="3">
    <source>
        <dbReference type="Proteomes" id="UP000658278"/>
    </source>
</evidence>
<feature type="domain" description="ATP-grasp" evidence="1">
    <location>
        <begin position="139"/>
        <end position="289"/>
    </location>
</feature>
<name>A0A934VG49_9BACT</name>
<evidence type="ECO:0000259" key="1">
    <source>
        <dbReference type="Pfam" id="PF14243"/>
    </source>
</evidence>
<protein>
    <submittedName>
        <fullName evidence="2">ATP-grasp domain-containing protein</fullName>
    </submittedName>
</protein>
<comment type="caution">
    <text evidence="2">The sequence shown here is derived from an EMBL/GenBank/DDBJ whole genome shotgun (WGS) entry which is preliminary data.</text>
</comment>
<sequence>MNPPLILFPHEPFSPGKIDSEFASEYDAARVIGFPTGFYDHEAVESGDPKAALKRLQDSDDHQRLILRGWMVPGEAYAGLHAQLVAKGYMPQTSPEDYEQAHYIPFAYPQTDGHTPRSSWIEGDDVDAAWEMYQDFRDGDAIIKDWVKSAKSRWKDGCYIPAGTDEDRFREIYRVFREERSKLFNRGVVLREFMPIVERGSDIRGLPIIEETRLFFWKGQIVVRPDGRPPSPLDELPRWEMIASRFSSPFITIDVAHLTDGTWKIVEVGDGGVSGLPMGLDPERFYGSLWNLTNGEQDAAEQPATAGEST</sequence>
<dbReference type="RefSeq" id="WP_200283513.1">
    <property type="nucleotide sequence ID" value="NZ_JAENII010000027.1"/>
</dbReference>
<organism evidence="2 3">
    <name type="scientific">Haloferula rosea</name>
    <dbReference type="NCBI Taxonomy" id="490093"/>
    <lineage>
        <taxon>Bacteria</taxon>
        <taxon>Pseudomonadati</taxon>
        <taxon>Verrucomicrobiota</taxon>
        <taxon>Verrucomicrobiia</taxon>
        <taxon>Verrucomicrobiales</taxon>
        <taxon>Verrucomicrobiaceae</taxon>
        <taxon>Haloferula</taxon>
    </lineage>
</organism>
<dbReference type="Proteomes" id="UP000658278">
    <property type="component" value="Unassembled WGS sequence"/>
</dbReference>
<dbReference type="EMBL" id="JAENII010000027">
    <property type="protein sequence ID" value="MBK1829039.1"/>
    <property type="molecule type" value="Genomic_DNA"/>
</dbReference>
<dbReference type="Pfam" id="PF14243">
    <property type="entry name" value="R2K_3"/>
    <property type="match status" value="1"/>
</dbReference>
<dbReference type="InterPro" id="IPR025643">
    <property type="entry name" value="R2K_3"/>
</dbReference>